<dbReference type="SUPFAM" id="SSF55729">
    <property type="entry name" value="Acyl-CoA N-acyltransferases (Nat)"/>
    <property type="match status" value="1"/>
</dbReference>
<evidence type="ECO:0000313" key="5">
    <source>
        <dbReference type="Proteomes" id="UP001193501"/>
    </source>
</evidence>
<feature type="domain" description="N-acetyltransferase" evidence="3">
    <location>
        <begin position="1"/>
        <end position="156"/>
    </location>
</feature>
<evidence type="ECO:0000256" key="2">
    <source>
        <dbReference type="ARBA" id="ARBA00023315"/>
    </source>
</evidence>
<dbReference type="InterPro" id="IPR050832">
    <property type="entry name" value="Bact_Acetyltransf"/>
</dbReference>
<proteinExistence type="predicted"/>
<gene>
    <name evidence="4" type="ORF">GV832_03005</name>
</gene>
<evidence type="ECO:0000256" key="1">
    <source>
        <dbReference type="ARBA" id="ARBA00022679"/>
    </source>
</evidence>
<dbReference type="PANTHER" id="PTHR43877">
    <property type="entry name" value="AMINOALKYLPHOSPHONATE N-ACETYLTRANSFERASE-RELATED-RELATED"/>
    <property type="match status" value="1"/>
</dbReference>
<keyword evidence="2" id="KW-0012">Acyltransferase</keyword>
<evidence type="ECO:0000259" key="3">
    <source>
        <dbReference type="PROSITE" id="PS51186"/>
    </source>
</evidence>
<evidence type="ECO:0000313" key="4">
    <source>
        <dbReference type="EMBL" id="NBZ86536.1"/>
    </source>
</evidence>
<dbReference type="CDD" id="cd04301">
    <property type="entry name" value="NAT_SF"/>
    <property type="match status" value="1"/>
</dbReference>
<dbReference type="Proteomes" id="UP001193501">
    <property type="component" value="Unassembled WGS sequence"/>
</dbReference>
<dbReference type="AlphaFoldDB" id="A0AAE4Y658"/>
<keyword evidence="1" id="KW-0808">Transferase</keyword>
<dbReference type="InterPro" id="IPR016181">
    <property type="entry name" value="Acyl_CoA_acyltransferase"/>
</dbReference>
<reference evidence="4" key="1">
    <citation type="submission" date="2020-01" db="EMBL/GenBank/DDBJ databases">
        <authorList>
            <person name="Chen W.-M."/>
        </authorList>
    </citation>
    <scope>NUCLEOTIDE SEQUENCE</scope>
    <source>
        <strain evidence="4">CYK-10</strain>
    </source>
</reference>
<dbReference type="EMBL" id="JAABNR010000002">
    <property type="protein sequence ID" value="NBZ86536.1"/>
    <property type="molecule type" value="Genomic_DNA"/>
</dbReference>
<comment type="caution">
    <text evidence="4">The sequence shown here is derived from an EMBL/GenBank/DDBJ whole genome shotgun (WGS) entry which is preliminary data.</text>
</comment>
<accession>A0AAE4Y658</accession>
<dbReference type="Pfam" id="PF00583">
    <property type="entry name" value="Acetyltransf_1"/>
    <property type="match status" value="1"/>
</dbReference>
<dbReference type="GO" id="GO:0016747">
    <property type="term" value="F:acyltransferase activity, transferring groups other than amino-acyl groups"/>
    <property type="evidence" value="ECO:0007669"/>
    <property type="project" value="InterPro"/>
</dbReference>
<dbReference type="RefSeq" id="WP_168773341.1">
    <property type="nucleotide sequence ID" value="NZ_JAABNR010000002.1"/>
</dbReference>
<protein>
    <submittedName>
        <fullName evidence="4">GNAT family N-acetyltransferase</fullName>
    </submittedName>
</protein>
<organism evidence="4 5">
    <name type="scientific">Stagnihabitans tardus</name>
    <dbReference type="NCBI Taxonomy" id="2699202"/>
    <lineage>
        <taxon>Bacteria</taxon>
        <taxon>Pseudomonadati</taxon>
        <taxon>Pseudomonadota</taxon>
        <taxon>Alphaproteobacteria</taxon>
        <taxon>Rhodobacterales</taxon>
        <taxon>Paracoccaceae</taxon>
        <taxon>Stagnihabitans</taxon>
    </lineage>
</organism>
<name>A0AAE4Y658_9RHOB</name>
<dbReference type="PROSITE" id="PS51186">
    <property type="entry name" value="GNAT"/>
    <property type="match status" value="1"/>
</dbReference>
<dbReference type="Gene3D" id="3.40.630.30">
    <property type="match status" value="1"/>
</dbReference>
<sequence>MEIRDTSPADAAEMAELLNAIIAIGGTTAHQEPKTPDQVRQGYIDGPGVRTSVLACEGGRVIGWQSIEHWEGGFHIGSFVRPGIQARGVGAAMFARTLAQARAAGIPEIIASIRADNVPGLAFYAKMGFRDFAQDPDFALKDGRVVGRVHRKLSLV</sequence>
<keyword evidence="5" id="KW-1185">Reference proteome</keyword>
<dbReference type="InterPro" id="IPR000182">
    <property type="entry name" value="GNAT_dom"/>
</dbReference>